<dbReference type="SUPFAM" id="SSF55874">
    <property type="entry name" value="ATPase domain of HSP90 chaperone/DNA topoisomerase II/histidine kinase"/>
    <property type="match status" value="1"/>
</dbReference>
<dbReference type="EMBL" id="FZNO01000001">
    <property type="protein sequence ID" value="SNR23056.1"/>
    <property type="molecule type" value="Genomic_DNA"/>
</dbReference>
<dbReference type="AlphaFoldDB" id="A0A238ULR1"/>
<dbReference type="InterPro" id="IPR052016">
    <property type="entry name" value="Bact_Sigma-Reg"/>
</dbReference>
<organism evidence="3 4">
    <name type="scientific">Blastococcus mobilis</name>
    <dbReference type="NCBI Taxonomy" id="1938746"/>
    <lineage>
        <taxon>Bacteria</taxon>
        <taxon>Bacillati</taxon>
        <taxon>Actinomycetota</taxon>
        <taxon>Actinomycetes</taxon>
        <taxon>Geodermatophilales</taxon>
        <taxon>Geodermatophilaceae</taxon>
        <taxon>Blastococcus</taxon>
    </lineage>
</organism>
<dbReference type="GO" id="GO:0016791">
    <property type="term" value="F:phosphatase activity"/>
    <property type="evidence" value="ECO:0007669"/>
    <property type="project" value="TreeGrafter"/>
</dbReference>
<dbReference type="PROSITE" id="PS50801">
    <property type="entry name" value="STAS"/>
    <property type="match status" value="1"/>
</dbReference>
<dbReference type="Pfam" id="PF13581">
    <property type="entry name" value="HATPase_c_2"/>
    <property type="match status" value="1"/>
</dbReference>
<dbReference type="Pfam" id="PF13466">
    <property type="entry name" value="STAS_2"/>
    <property type="match status" value="1"/>
</dbReference>
<dbReference type="PANTHER" id="PTHR43156">
    <property type="entry name" value="STAGE II SPORULATION PROTEIN E-RELATED"/>
    <property type="match status" value="1"/>
</dbReference>
<dbReference type="PANTHER" id="PTHR43156:SF2">
    <property type="entry name" value="STAGE II SPORULATION PROTEIN E"/>
    <property type="match status" value="1"/>
</dbReference>
<dbReference type="SMART" id="SM00331">
    <property type="entry name" value="PP2C_SIG"/>
    <property type="match status" value="1"/>
</dbReference>
<gene>
    <name evidence="3" type="ORF">SAMN06272737_10136</name>
</gene>
<keyword evidence="1" id="KW-0378">Hydrolase</keyword>
<evidence type="ECO:0000313" key="3">
    <source>
        <dbReference type="EMBL" id="SNR23056.1"/>
    </source>
</evidence>
<name>A0A238ULR1_9ACTN</name>
<evidence type="ECO:0000313" key="4">
    <source>
        <dbReference type="Proteomes" id="UP000198403"/>
    </source>
</evidence>
<dbReference type="Proteomes" id="UP000198403">
    <property type="component" value="Unassembled WGS sequence"/>
</dbReference>
<dbReference type="CDD" id="cd16936">
    <property type="entry name" value="HATPase_RsbW-like"/>
    <property type="match status" value="1"/>
</dbReference>
<proteinExistence type="predicted"/>
<dbReference type="InterPro" id="IPR001932">
    <property type="entry name" value="PPM-type_phosphatase-like_dom"/>
</dbReference>
<dbReference type="InterPro" id="IPR058548">
    <property type="entry name" value="MlaB-like_STAS"/>
</dbReference>
<sequence>MTSSPSIPPPLPATARDEGASALVAAMETAPAAIYVLDATAAEPIWANARARDLGTARDQLPVVDGRPVTDVLDEVLRTGQAETICGPLGRGGPAATVMARPMQVAGGPGVLLVLESEDAATDTSLWPSLPADGVEQAQLSLLPPSLPLLPDLRLSGSYHRASAVRAAGGDWYDTVALGSGRVALVVGDAVGHGVPAAGAMSRLRGAMRSSALRDPSPAAVLAALDTFAAQMEDVEGTSVFYGVLDAGTGDLVYAAAGHPPPLVVGADGTASFLPVPPRPPLGSLPGTPTTVSRHVLDQGSTLVLFSNGAVAGPGPEASAALDRLAEAATSVLASPDALAPDASGELASAIAEGVRTPDGWLDDVAVLVAHRREDTLEPLQLDLIADPAALPGVRRRLNSWLTTLGMGEQDRVGAMVAVGEACANAAEHAYRGSEPGPMSVTARVDVDGVLTVTVRDEGTWRPPNRDPGDRGRGLLIMRQLVDGVVLEEEEKGTTVTLSLRLRRSPEVDEDRPSVASAATVTVDRGGPRPVVRASGAVDELGAEQMRIRLLEASHGGTGRVELDLGGVSLFSSAAVRVVLAIARIGRDEGWRLVVHAPDGGITRHILEISGLGGLVDLR</sequence>
<reference evidence="3 4" key="1">
    <citation type="submission" date="2017-06" db="EMBL/GenBank/DDBJ databases">
        <authorList>
            <person name="Kim H.J."/>
            <person name="Triplett B.A."/>
        </authorList>
    </citation>
    <scope>NUCLEOTIDE SEQUENCE [LARGE SCALE GENOMIC DNA]</scope>
    <source>
        <strain evidence="3 4">DSM 44272</strain>
    </source>
</reference>
<dbReference type="InterPro" id="IPR003594">
    <property type="entry name" value="HATPase_dom"/>
</dbReference>
<evidence type="ECO:0000259" key="2">
    <source>
        <dbReference type="PROSITE" id="PS50801"/>
    </source>
</evidence>
<dbReference type="Gene3D" id="3.30.565.10">
    <property type="entry name" value="Histidine kinase-like ATPase, C-terminal domain"/>
    <property type="match status" value="1"/>
</dbReference>
<keyword evidence="4" id="KW-1185">Reference proteome</keyword>
<dbReference type="InterPro" id="IPR036513">
    <property type="entry name" value="STAS_dom_sf"/>
</dbReference>
<dbReference type="InterPro" id="IPR036457">
    <property type="entry name" value="PPM-type-like_dom_sf"/>
</dbReference>
<dbReference type="InterPro" id="IPR036890">
    <property type="entry name" value="HATPase_C_sf"/>
</dbReference>
<dbReference type="Pfam" id="PF07228">
    <property type="entry name" value="SpoIIE"/>
    <property type="match status" value="1"/>
</dbReference>
<dbReference type="RefSeq" id="WP_254920297.1">
    <property type="nucleotide sequence ID" value="NZ_FZNO01000001.1"/>
</dbReference>
<feature type="domain" description="STAS" evidence="2">
    <location>
        <begin position="531"/>
        <end position="619"/>
    </location>
</feature>
<accession>A0A238ULR1</accession>
<dbReference type="CDD" id="cd07043">
    <property type="entry name" value="STAS_anti-anti-sigma_factors"/>
    <property type="match status" value="1"/>
</dbReference>
<protein>
    <submittedName>
        <fullName evidence="3">Anti-anti-sigma factor</fullName>
    </submittedName>
</protein>
<dbReference type="Gene3D" id="3.60.40.10">
    <property type="entry name" value="PPM-type phosphatase domain"/>
    <property type="match status" value="1"/>
</dbReference>
<dbReference type="InterPro" id="IPR002645">
    <property type="entry name" value="STAS_dom"/>
</dbReference>
<dbReference type="Gene3D" id="3.30.750.24">
    <property type="entry name" value="STAS domain"/>
    <property type="match status" value="1"/>
</dbReference>
<dbReference type="SUPFAM" id="SSF52091">
    <property type="entry name" value="SpoIIaa-like"/>
    <property type="match status" value="1"/>
</dbReference>
<evidence type="ECO:0000256" key="1">
    <source>
        <dbReference type="ARBA" id="ARBA00022801"/>
    </source>
</evidence>